<dbReference type="Proteomes" id="UP000002743">
    <property type="component" value="Chromosome"/>
</dbReference>
<dbReference type="RefSeq" id="WP_015830631.1">
    <property type="nucleotide sequence ID" value="NC_012969.1"/>
</dbReference>
<name>C6X7V7_METGS</name>
<dbReference type="KEGG" id="mei:Msip34_2042"/>
<proteinExistence type="predicted"/>
<reference evidence="1 2" key="2">
    <citation type="journal article" date="2011" name="J. Bacteriol.">
        <title>Genomes of three methylotrophs from a single niche uncover genetic and metabolic divergence of Methylophilaceae.</title>
        <authorList>
            <person name="Lapidus A."/>
            <person name="Clum A."/>
            <person name="Labutti K."/>
            <person name="Kaluzhnaya M.G."/>
            <person name="Lim S."/>
            <person name="Beck D.A."/>
            <person name="Glavina Del Rio T."/>
            <person name="Nolan M."/>
            <person name="Mavromatis K."/>
            <person name="Huntemann M."/>
            <person name="Lucas S."/>
            <person name="Lidstrom M.E."/>
            <person name="Ivanova N."/>
            <person name="Chistoserdova L."/>
        </authorList>
    </citation>
    <scope>NUCLEOTIDE SEQUENCE [LARGE SCALE GENOMIC DNA]</scope>
    <source>
        <strain evidence="1 2">SIP3-4</strain>
    </source>
</reference>
<organism evidence="1 2">
    <name type="scientific">Methylovorus glucosotrophus (strain SIP3-4)</name>
    <dbReference type="NCBI Taxonomy" id="582744"/>
    <lineage>
        <taxon>Bacteria</taxon>
        <taxon>Pseudomonadati</taxon>
        <taxon>Pseudomonadota</taxon>
        <taxon>Betaproteobacteria</taxon>
        <taxon>Nitrosomonadales</taxon>
        <taxon>Methylophilaceae</taxon>
        <taxon>Methylovorus</taxon>
    </lineage>
</organism>
<dbReference type="AlphaFoldDB" id="C6X7V7"/>
<sequence>MRKDIIVNKVFTELTKSSKANERFTIEPTDANINFNQVRNYIDFSKNPTELGTNFETHEPFKNTKEHREFYRNLKDGSFGDHYADIYYSVAHAEMERVQKAEMQKAIDVMDYRNNSTSDLDNNKAFNHENLIEKVELKHEHEKAIFKFHDKVVRNEAPTQDDYAKLESTLIEFKSFDNPNFKKELQLDEQLLNQKERIESNVATRKEEMASYNQDLEAKKYQWRVDKEEANVLSRYKEEYRLAYPNKKPEIEERIEKFQNDPEFKKSVMEPILNKVQDEDFAKQRELKQKTIDFENWKYDLTVENREKKYEENAKTIWKDTGGVNISKTDFKDLQDIKDDMSDMFSSMHKKNVAMGSISDVQSKIKEGRRAFDIPDNDSVAPTNAPAQTEAIKQPTVEVVNPTTQAEVNKPVEAIATPTTKEEIKALGQTQSDNPFDPNYVSKFELDVQAEMVKVKNSPEMKEIAAKAQINVVQEYQPTDFGPTNTNKMAFNPVAQNAKNENAYELKDWDKQSPQVKTSLFNQEQRLKERGVEFNSVIPKANNEAMTNEYYSKHPEKKVAVEQIQSLKHASVEKEVQKIEPPKVEEKIDMQEHKQQALKNVHKMRMV</sequence>
<keyword evidence="2" id="KW-1185">Reference proteome</keyword>
<dbReference type="HOGENOM" id="CLU_449641_0_0_4"/>
<evidence type="ECO:0000313" key="1">
    <source>
        <dbReference type="EMBL" id="ACT51284.1"/>
    </source>
</evidence>
<evidence type="ECO:0000313" key="2">
    <source>
        <dbReference type="Proteomes" id="UP000002743"/>
    </source>
</evidence>
<gene>
    <name evidence="1" type="ordered locus">Msip34_2042</name>
</gene>
<accession>C6X7V7</accession>
<protein>
    <submittedName>
        <fullName evidence="1">Uncharacterized protein</fullName>
    </submittedName>
</protein>
<reference evidence="2" key="1">
    <citation type="submission" date="2009-07" db="EMBL/GenBank/DDBJ databases">
        <title>Complete sequence of chromosome of Methylovorus sp. SIP3-4.</title>
        <authorList>
            <person name="Lucas S."/>
            <person name="Copeland A."/>
            <person name="Lapidus A."/>
            <person name="Glavina del Rio T."/>
            <person name="Tice H."/>
            <person name="Bruce D."/>
            <person name="Goodwin L."/>
            <person name="Pitluck S."/>
            <person name="Clum A."/>
            <person name="Larimer F."/>
            <person name="Land M."/>
            <person name="Hauser L."/>
            <person name="Kyrpides N."/>
            <person name="Mikhailova N."/>
            <person name="Kayluzhnaya M."/>
            <person name="Chistoserdova L."/>
        </authorList>
    </citation>
    <scope>NUCLEOTIDE SEQUENCE [LARGE SCALE GENOMIC DNA]</scope>
    <source>
        <strain evidence="2">SIP3-4</strain>
    </source>
</reference>
<dbReference type="OrthoDB" id="40762at32003"/>
<dbReference type="EMBL" id="CP001674">
    <property type="protein sequence ID" value="ACT51284.1"/>
    <property type="molecule type" value="Genomic_DNA"/>
</dbReference>
<dbReference type="STRING" id="582744.Msip34_2042"/>